<organism evidence="2 3">
    <name type="scientific">Puccinia coronata f. sp. avenae</name>
    <dbReference type="NCBI Taxonomy" id="200324"/>
    <lineage>
        <taxon>Eukaryota</taxon>
        <taxon>Fungi</taxon>
        <taxon>Dikarya</taxon>
        <taxon>Basidiomycota</taxon>
        <taxon>Pucciniomycotina</taxon>
        <taxon>Pucciniomycetes</taxon>
        <taxon>Pucciniales</taxon>
        <taxon>Pucciniaceae</taxon>
        <taxon>Puccinia</taxon>
    </lineage>
</organism>
<feature type="compositionally biased region" description="Polar residues" evidence="1">
    <location>
        <begin position="416"/>
        <end position="433"/>
    </location>
</feature>
<evidence type="ECO:0000256" key="1">
    <source>
        <dbReference type="SAM" id="MobiDB-lite"/>
    </source>
</evidence>
<feature type="region of interest" description="Disordered" evidence="1">
    <location>
        <begin position="131"/>
        <end position="542"/>
    </location>
</feature>
<keyword evidence="3" id="KW-1185">Reference proteome</keyword>
<comment type="caution">
    <text evidence="2">The sequence shown here is derived from an EMBL/GenBank/DDBJ whole genome shotgun (WGS) entry which is preliminary data.</text>
</comment>
<feature type="compositionally biased region" description="Low complexity" evidence="1">
    <location>
        <begin position="279"/>
        <end position="290"/>
    </location>
</feature>
<evidence type="ECO:0000313" key="2">
    <source>
        <dbReference type="EMBL" id="PLW55600.1"/>
    </source>
</evidence>
<feature type="compositionally biased region" description="Acidic residues" evidence="1">
    <location>
        <begin position="480"/>
        <end position="495"/>
    </location>
</feature>
<feature type="compositionally biased region" description="Pro residues" evidence="1">
    <location>
        <begin position="502"/>
        <end position="517"/>
    </location>
</feature>
<feature type="compositionally biased region" description="Low complexity" evidence="1">
    <location>
        <begin position="366"/>
        <end position="387"/>
    </location>
</feature>
<feature type="compositionally biased region" description="Low complexity" evidence="1">
    <location>
        <begin position="151"/>
        <end position="167"/>
    </location>
</feature>
<dbReference type="EMBL" id="PGCJ01000030">
    <property type="protein sequence ID" value="PLW55600.1"/>
    <property type="molecule type" value="Genomic_DNA"/>
</dbReference>
<dbReference type="AlphaFoldDB" id="A0A2N5W070"/>
<feature type="compositionally biased region" description="Low complexity" evidence="1">
    <location>
        <begin position="594"/>
        <end position="615"/>
    </location>
</feature>
<feature type="region of interest" description="Disordered" evidence="1">
    <location>
        <begin position="14"/>
        <end position="74"/>
    </location>
</feature>
<feature type="compositionally biased region" description="Low complexity" evidence="1">
    <location>
        <begin position="191"/>
        <end position="216"/>
    </location>
</feature>
<feature type="compositionally biased region" description="Low complexity" evidence="1">
    <location>
        <begin position="401"/>
        <end position="415"/>
    </location>
</feature>
<feature type="non-terminal residue" evidence="2">
    <location>
        <position position="1"/>
    </location>
</feature>
<feature type="compositionally biased region" description="Low complexity" evidence="1">
    <location>
        <begin position="235"/>
        <end position="246"/>
    </location>
</feature>
<feature type="compositionally biased region" description="Polar residues" evidence="1">
    <location>
        <begin position="441"/>
        <end position="475"/>
    </location>
</feature>
<accession>A0A2N5W070</accession>
<gene>
    <name evidence="2" type="ORF">PCANC_03558</name>
</gene>
<protein>
    <submittedName>
        <fullName evidence="2">Uncharacterized protein</fullName>
    </submittedName>
</protein>
<feature type="region of interest" description="Disordered" evidence="1">
    <location>
        <begin position="562"/>
        <end position="622"/>
    </location>
</feature>
<evidence type="ECO:0000313" key="3">
    <source>
        <dbReference type="Proteomes" id="UP000235388"/>
    </source>
</evidence>
<feature type="compositionally biased region" description="Basic residues" evidence="1">
    <location>
        <begin position="268"/>
        <end position="277"/>
    </location>
</feature>
<sequence length="622" mass="65047">ISWLPRLLPSRLVLSASPPPQPQPGPLNHTPSRSAIPLPIPELSNAGAALSSTASGDVSLRQGASEPRARRWAGQPLKSDRIECAVVWDEKQHCWILHRLDNVVHLTPDDPGPLQKKPTPLAQQQLNNRSTPLALPKPASTIPPPQKVGTSASNHRPPSSSSSPPEVSHSEFNQANGLSNSTFPPVPSTVPPSSETSQPRYNSSDASTSSSNLTRSQGRDHNSRTSYNDDRSSRTTVTTTITAAAAHVNLAPPSKKRDYSSYSSQHHSTNRVTRKRYGSSPPSSQAQPHPHSARTDRVNLATAATSPAGRPTLSRSSSAASPAYPYNALPRSANLSNQPTAPSPLQSVAYSSSSSPEDRVPGTANTPALVSVSPAASVTVTTAESTTGGHGGPTRRFPIPSSSSNGINGKSGVSSPIPTWQYTPHLQYPNVNGGSPLGVNGNRSPAGLTTQNLAASSAPSVPQRPYQRSDSGSSVRESDTDSDDDGEDSSEDENGFEAVLPPAQPAELPPPPPPPPVAEAMRDSEQDAEAEDDDEEDDVDLANIANELEASMMIGELYGTRVGQGAYGTAPPAAAEVAQTAPSSKATKSRKKSTANNNSKKGTGNTTARKSGASKAKPKAKG</sequence>
<feature type="compositionally biased region" description="Basic and acidic residues" evidence="1">
    <location>
        <begin position="217"/>
        <end position="233"/>
    </location>
</feature>
<feature type="compositionally biased region" description="Low complexity" evidence="1">
    <location>
        <begin position="563"/>
        <end position="586"/>
    </location>
</feature>
<reference evidence="2 3" key="1">
    <citation type="submission" date="2017-11" db="EMBL/GenBank/DDBJ databases">
        <title>De novo assembly and phasing of dikaryotic genomes from two isolates of Puccinia coronata f. sp. avenae, the causal agent of oat crown rust.</title>
        <authorList>
            <person name="Miller M.E."/>
            <person name="Zhang Y."/>
            <person name="Omidvar V."/>
            <person name="Sperschneider J."/>
            <person name="Schwessinger B."/>
            <person name="Raley C."/>
            <person name="Palmer J.M."/>
            <person name="Garnica D."/>
            <person name="Upadhyaya N."/>
            <person name="Rathjen J."/>
            <person name="Taylor J.M."/>
            <person name="Park R.F."/>
            <person name="Dodds P.N."/>
            <person name="Hirsch C.D."/>
            <person name="Kianian S.F."/>
            <person name="Figueroa M."/>
        </authorList>
    </citation>
    <scope>NUCLEOTIDE SEQUENCE [LARGE SCALE GENOMIC DNA]</scope>
    <source>
        <strain evidence="2">12NC29</strain>
    </source>
</reference>
<feature type="compositionally biased region" description="Low complexity" evidence="1">
    <location>
        <begin position="310"/>
        <end position="330"/>
    </location>
</feature>
<feature type="compositionally biased region" description="Acidic residues" evidence="1">
    <location>
        <begin position="526"/>
        <end position="540"/>
    </location>
</feature>
<dbReference type="OrthoDB" id="2506486at2759"/>
<dbReference type="Proteomes" id="UP000235388">
    <property type="component" value="Unassembled WGS sequence"/>
</dbReference>
<feature type="compositionally biased region" description="Polar residues" evidence="1">
    <location>
        <begin position="333"/>
        <end position="355"/>
    </location>
</feature>
<proteinExistence type="predicted"/>
<name>A0A2N5W070_9BASI</name>